<dbReference type="RefSeq" id="WP_186994530.1">
    <property type="nucleotide sequence ID" value="NZ_JACOQG010000006.1"/>
</dbReference>
<dbReference type="Gene3D" id="2.160.20.10">
    <property type="entry name" value="Single-stranded right-handed beta-helix, Pectin lyase-like"/>
    <property type="match status" value="1"/>
</dbReference>
<dbReference type="SUPFAM" id="SSF51126">
    <property type="entry name" value="Pectin lyase-like"/>
    <property type="match status" value="1"/>
</dbReference>
<dbReference type="EMBL" id="JACOQG010000006">
    <property type="protein sequence ID" value="MBC5779136.1"/>
    <property type="molecule type" value="Genomic_DNA"/>
</dbReference>
<dbReference type="Proteomes" id="UP000649826">
    <property type="component" value="Unassembled WGS sequence"/>
</dbReference>
<proteinExistence type="predicted"/>
<dbReference type="InterPro" id="IPR011050">
    <property type="entry name" value="Pectin_lyase_fold/virulence"/>
</dbReference>
<gene>
    <name evidence="1" type="ORF">H8Z82_05605</name>
</gene>
<name>A0ABR7IGL8_9FIRM</name>
<protein>
    <submittedName>
        <fullName evidence="1">Polyhydroxyalkanoate depolymerase</fullName>
    </submittedName>
</protein>
<organism evidence="1 2">
    <name type="scientific">Blautia difficilis</name>
    <dbReference type="NCBI Taxonomy" id="2763027"/>
    <lineage>
        <taxon>Bacteria</taxon>
        <taxon>Bacillati</taxon>
        <taxon>Bacillota</taxon>
        <taxon>Clostridia</taxon>
        <taxon>Lachnospirales</taxon>
        <taxon>Lachnospiraceae</taxon>
        <taxon>Blautia</taxon>
    </lineage>
</organism>
<evidence type="ECO:0000313" key="2">
    <source>
        <dbReference type="Proteomes" id="UP000649826"/>
    </source>
</evidence>
<evidence type="ECO:0000313" key="1">
    <source>
        <dbReference type="EMBL" id="MBC5779136.1"/>
    </source>
</evidence>
<keyword evidence="2" id="KW-1185">Reference proteome</keyword>
<dbReference type="InterPro" id="IPR012334">
    <property type="entry name" value="Pectin_lyas_fold"/>
</dbReference>
<comment type="caution">
    <text evidence="1">The sequence shown here is derived from an EMBL/GenBank/DDBJ whole genome shotgun (WGS) entry which is preliminary data.</text>
</comment>
<accession>A0ABR7IGL8</accession>
<sequence>MIRKSKTYYVSSIRGNDKNDGLTQETPFRTLQQITGRELGPGDRILLERGSVFEDQYLHIRGKGEKENLIEIAAYGEGTLPHICANGTGIWYQDYGIRLDSPAHVYRGDVSSAVLLYDAEYIWIHDLEITNKDDIDRQSVAGKPSGEARSEIAERYSAPHKMDRTGVAVVAQNSGTLHEITLQSLMIHDVDGNVYNKHMNNGGIYMTALKPDNEEQTGIARYDGVTVEDCCVWNVSRWGIAVGYSYQHARFAGAQLQEEWFLKYGHENIVLRNNYVKNAGGDGITPMYALRPLVEHNISDSCATEMNDRIYCYPEERMGKVAAAIWPWKCKNALFRFNEAVDTKLNQDGMAYDADSGDGTVYEYNYSSQNEGGCVMFCLEEAIHNTFRKNVSYDDLGGILSPSGNPDAYVSENQFYIRKGVPLLRKNMSDGEITLKNNVISELENK</sequence>
<reference evidence="1 2" key="1">
    <citation type="submission" date="2020-08" db="EMBL/GenBank/DDBJ databases">
        <title>Genome public.</title>
        <authorList>
            <person name="Liu C."/>
            <person name="Sun Q."/>
        </authorList>
    </citation>
    <scope>NUCLEOTIDE SEQUENCE [LARGE SCALE GENOMIC DNA]</scope>
    <source>
        <strain evidence="1 2">M29</strain>
    </source>
</reference>